<keyword evidence="5 7" id="KW-1133">Transmembrane helix</keyword>
<dbReference type="GO" id="GO:0005886">
    <property type="term" value="C:plasma membrane"/>
    <property type="evidence" value="ECO:0007669"/>
    <property type="project" value="UniProtKB-SubCell"/>
</dbReference>
<proteinExistence type="inferred from homology"/>
<protein>
    <submittedName>
        <fullName evidence="10">ABC transporter permease</fullName>
    </submittedName>
</protein>
<keyword evidence="6 7" id="KW-0472">Membrane</keyword>
<dbReference type="InterPro" id="IPR000515">
    <property type="entry name" value="MetI-like"/>
</dbReference>
<feature type="transmembrane region" description="Helical" evidence="7">
    <location>
        <begin position="140"/>
        <end position="161"/>
    </location>
</feature>
<evidence type="ECO:0000256" key="2">
    <source>
        <dbReference type="ARBA" id="ARBA00022448"/>
    </source>
</evidence>
<feature type="transmembrane region" description="Helical" evidence="7">
    <location>
        <begin position="110"/>
        <end position="133"/>
    </location>
</feature>
<dbReference type="PANTHER" id="PTHR30151">
    <property type="entry name" value="ALKANE SULFONATE ABC TRANSPORTER-RELATED, MEMBRANE SUBUNIT"/>
    <property type="match status" value="1"/>
</dbReference>
<organism evidence="10 11">
    <name type="scientific">Candidatus Lachnoclostridium stercoripullorum</name>
    <dbReference type="NCBI Taxonomy" id="2838635"/>
    <lineage>
        <taxon>Bacteria</taxon>
        <taxon>Bacillati</taxon>
        <taxon>Bacillota</taxon>
        <taxon>Clostridia</taxon>
        <taxon>Lachnospirales</taxon>
        <taxon>Lachnospiraceae</taxon>
    </lineage>
</organism>
<evidence type="ECO:0000256" key="1">
    <source>
        <dbReference type="ARBA" id="ARBA00004651"/>
    </source>
</evidence>
<evidence type="ECO:0000259" key="9">
    <source>
        <dbReference type="PROSITE" id="PS50928"/>
    </source>
</evidence>
<gene>
    <name evidence="10" type="ORF">IAA28_02070</name>
</gene>
<dbReference type="Pfam" id="PF00528">
    <property type="entry name" value="BPD_transp_1"/>
    <property type="match status" value="1"/>
</dbReference>
<feature type="transmembrane region" description="Helical" evidence="7">
    <location>
        <begin position="167"/>
        <end position="187"/>
    </location>
</feature>
<evidence type="ECO:0000256" key="5">
    <source>
        <dbReference type="ARBA" id="ARBA00022989"/>
    </source>
</evidence>
<keyword evidence="4 7" id="KW-0812">Transmembrane</keyword>
<evidence type="ECO:0000256" key="6">
    <source>
        <dbReference type="ARBA" id="ARBA00023136"/>
    </source>
</evidence>
<keyword evidence="3" id="KW-1003">Cell membrane</keyword>
<name>A0A9D1W2R6_9FIRM</name>
<comment type="subcellular location">
    <subcellularLocation>
        <location evidence="1 7">Cell membrane</location>
        <topology evidence="1 7">Multi-pass membrane protein</topology>
    </subcellularLocation>
</comment>
<evidence type="ECO:0000313" key="10">
    <source>
        <dbReference type="EMBL" id="HIX51575.1"/>
    </source>
</evidence>
<dbReference type="GO" id="GO:0055085">
    <property type="term" value="P:transmembrane transport"/>
    <property type="evidence" value="ECO:0007669"/>
    <property type="project" value="InterPro"/>
</dbReference>
<evidence type="ECO:0000256" key="7">
    <source>
        <dbReference type="RuleBase" id="RU363032"/>
    </source>
</evidence>
<dbReference type="EMBL" id="DXEU01000037">
    <property type="protein sequence ID" value="HIX51575.1"/>
    <property type="molecule type" value="Genomic_DNA"/>
</dbReference>
<feature type="transmembrane region" description="Helical" evidence="7">
    <location>
        <begin position="52"/>
        <end position="74"/>
    </location>
</feature>
<dbReference type="Gene3D" id="1.10.3720.10">
    <property type="entry name" value="MetI-like"/>
    <property type="match status" value="1"/>
</dbReference>
<dbReference type="InterPro" id="IPR035906">
    <property type="entry name" value="MetI-like_sf"/>
</dbReference>
<reference evidence="10" key="2">
    <citation type="submission" date="2021-04" db="EMBL/GenBank/DDBJ databases">
        <authorList>
            <person name="Gilroy R."/>
        </authorList>
    </citation>
    <scope>NUCLEOTIDE SEQUENCE</scope>
    <source>
        <strain evidence="10">ChiGjej4B4-12881</strain>
    </source>
</reference>
<dbReference type="Proteomes" id="UP000886780">
    <property type="component" value="Unassembled WGS sequence"/>
</dbReference>
<sequence length="290" mass="31500">MKADRDRKYSAADRDAVPEAVPDSKTPEAKAPSAAQLDYLRRTRLVRSQVRICRVMVFVLFLALWELGASTGAVDDFIFSSPSRIARCFWSMAQDGSIFFHTGVTLWETVLSFLITSALGLTLAILLWACPVLSQVAEPYLMMLNSLPKSALAPLLIVWLGANLRTIVASAVSVAVFGSIMTLFTSFSRTDPDLIRLVRSLGGGKGAVLTKVLLPSSIPLLINSMKVSLGLCLVGVIIGEFLAADAGLGYLIIYGQQTFSMDQVVLSIVLLCLISALFFQGISLLERRLH</sequence>
<dbReference type="PROSITE" id="PS50928">
    <property type="entry name" value="ABC_TM1"/>
    <property type="match status" value="1"/>
</dbReference>
<feature type="transmembrane region" description="Helical" evidence="7">
    <location>
        <begin position="227"/>
        <end position="253"/>
    </location>
</feature>
<reference evidence="10" key="1">
    <citation type="journal article" date="2021" name="PeerJ">
        <title>Extensive microbial diversity within the chicken gut microbiome revealed by metagenomics and culture.</title>
        <authorList>
            <person name="Gilroy R."/>
            <person name="Ravi A."/>
            <person name="Getino M."/>
            <person name="Pursley I."/>
            <person name="Horton D.L."/>
            <person name="Alikhan N.F."/>
            <person name="Baker D."/>
            <person name="Gharbi K."/>
            <person name="Hall N."/>
            <person name="Watson M."/>
            <person name="Adriaenssens E.M."/>
            <person name="Foster-Nyarko E."/>
            <person name="Jarju S."/>
            <person name="Secka A."/>
            <person name="Antonio M."/>
            <person name="Oren A."/>
            <person name="Chaudhuri R.R."/>
            <person name="La Ragione R."/>
            <person name="Hildebrand F."/>
            <person name="Pallen M.J."/>
        </authorList>
    </citation>
    <scope>NUCLEOTIDE SEQUENCE</scope>
    <source>
        <strain evidence="10">ChiGjej4B4-12881</strain>
    </source>
</reference>
<feature type="region of interest" description="Disordered" evidence="8">
    <location>
        <begin position="1"/>
        <end position="29"/>
    </location>
</feature>
<feature type="transmembrane region" description="Helical" evidence="7">
    <location>
        <begin position="265"/>
        <end position="285"/>
    </location>
</feature>
<comment type="caution">
    <text evidence="10">The sequence shown here is derived from an EMBL/GenBank/DDBJ whole genome shotgun (WGS) entry which is preliminary data.</text>
</comment>
<dbReference type="PANTHER" id="PTHR30151:SF19">
    <property type="entry name" value="ABC TRANSPORTER PERMEASE"/>
    <property type="match status" value="1"/>
</dbReference>
<dbReference type="SUPFAM" id="SSF161098">
    <property type="entry name" value="MetI-like"/>
    <property type="match status" value="1"/>
</dbReference>
<evidence type="ECO:0000256" key="4">
    <source>
        <dbReference type="ARBA" id="ARBA00022692"/>
    </source>
</evidence>
<dbReference type="AlphaFoldDB" id="A0A9D1W2R6"/>
<dbReference type="CDD" id="cd06261">
    <property type="entry name" value="TM_PBP2"/>
    <property type="match status" value="1"/>
</dbReference>
<evidence type="ECO:0000256" key="8">
    <source>
        <dbReference type="SAM" id="MobiDB-lite"/>
    </source>
</evidence>
<feature type="compositionally biased region" description="Basic and acidic residues" evidence="8">
    <location>
        <begin position="1"/>
        <end position="17"/>
    </location>
</feature>
<accession>A0A9D1W2R6</accession>
<evidence type="ECO:0000313" key="11">
    <source>
        <dbReference type="Proteomes" id="UP000886780"/>
    </source>
</evidence>
<evidence type="ECO:0000256" key="3">
    <source>
        <dbReference type="ARBA" id="ARBA00022475"/>
    </source>
</evidence>
<feature type="domain" description="ABC transmembrane type-1" evidence="9">
    <location>
        <begin position="102"/>
        <end position="283"/>
    </location>
</feature>
<comment type="similarity">
    <text evidence="7">Belongs to the binding-protein-dependent transport system permease family.</text>
</comment>
<keyword evidence="2 7" id="KW-0813">Transport</keyword>